<dbReference type="AlphaFoldDB" id="A0A2P5HE15"/>
<dbReference type="Proteomes" id="UP000094444">
    <property type="component" value="Unassembled WGS sequence"/>
</dbReference>
<name>A0A2P5HE15_DIAHE</name>
<evidence type="ECO:0000313" key="3">
    <source>
        <dbReference type="Proteomes" id="UP000094444"/>
    </source>
</evidence>
<keyword evidence="1" id="KW-0812">Transmembrane</keyword>
<reference evidence="2" key="1">
    <citation type="submission" date="2017-09" db="EMBL/GenBank/DDBJ databases">
        <title>Polyketide synthases of a Diaporthe helianthi virulent isolate.</title>
        <authorList>
            <person name="Baroncelli R."/>
        </authorList>
    </citation>
    <scope>NUCLEOTIDE SEQUENCE [LARGE SCALE GENOMIC DNA]</scope>
    <source>
        <strain evidence="2">7/96</strain>
    </source>
</reference>
<feature type="transmembrane region" description="Helical" evidence="1">
    <location>
        <begin position="150"/>
        <end position="169"/>
    </location>
</feature>
<organism evidence="2 3">
    <name type="scientific">Diaporthe helianthi</name>
    <dbReference type="NCBI Taxonomy" id="158607"/>
    <lineage>
        <taxon>Eukaryota</taxon>
        <taxon>Fungi</taxon>
        <taxon>Dikarya</taxon>
        <taxon>Ascomycota</taxon>
        <taxon>Pezizomycotina</taxon>
        <taxon>Sordariomycetes</taxon>
        <taxon>Sordariomycetidae</taxon>
        <taxon>Diaporthales</taxon>
        <taxon>Diaporthaceae</taxon>
        <taxon>Diaporthe</taxon>
    </lineage>
</organism>
<dbReference type="STRING" id="158607.A0A2P5HE15"/>
<gene>
    <name evidence="2" type="ORF">DHEL01_v213108</name>
</gene>
<accession>A0A2P5HE15</accession>
<evidence type="ECO:0000256" key="1">
    <source>
        <dbReference type="SAM" id="Phobius"/>
    </source>
</evidence>
<feature type="transmembrane region" description="Helical" evidence="1">
    <location>
        <begin position="85"/>
        <end position="104"/>
    </location>
</feature>
<proteinExistence type="predicted"/>
<evidence type="ECO:0000313" key="2">
    <source>
        <dbReference type="EMBL" id="POS68498.1"/>
    </source>
</evidence>
<keyword evidence="1" id="KW-0472">Membrane</keyword>
<dbReference type="InParanoid" id="A0A2P5HE15"/>
<sequence length="186" mass="20347">MAPQNKNNTTKISKNVETDLLIEMDPSAPATVARIAFAAESIINLMMGIPMIINPRAALRGDALPFVEQAGDLLQQEPSPEALSLVQYLGAFTLALNAGLWLGLPHRPGAVETRRAAWSMLVGLEVVYVAVVLWQIFVGGETATGVIREKAIRISVIPMSTACLLRLWAMIWKPQSLGRYIVKRKD</sequence>
<keyword evidence="1" id="KW-1133">Transmembrane helix</keyword>
<protein>
    <submittedName>
        <fullName evidence="2">Uncharacterized protein</fullName>
    </submittedName>
</protein>
<dbReference type="EMBL" id="MAVT02005027">
    <property type="protein sequence ID" value="POS68498.1"/>
    <property type="molecule type" value="Genomic_DNA"/>
</dbReference>
<dbReference type="OrthoDB" id="2563633at2759"/>
<keyword evidence="3" id="KW-1185">Reference proteome</keyword>
<feature type="transmembrane region" description="Helical" evidence="1">
    <location>
        <begin position="116"/>
        <end position="138"/>
    </location>
</feature>
<comment type="caution">
    <text evidence="2">The sequence shown here is derived from an EMBL/GenBank/DDBJ whole genome shotgun (WGS) entry which is preliminary data.</text>
</comment>